<dbReference type="EMBL" id="CP035492">
    <property type="protein sequence ID" value="QAY67569.1"/>
    <property type="molecule type" value="Genomic_DNA"/>
</dbReference>
<dbReference type="Gene3D" id="3.40.50.720">
    <property type="entry name" value="NAD(P)-binding Rossmann-like Domain"/>
    <property type="match status" value="1"/>
</dbReference>
<dbReference type="KEGG" id="pprt:ET464_15440"/>
<comment type="similarity">
    <text evidence="1 3">Belongs to the short-chain dehydrogenases/reductases (SDR) family.</text>
</comment>
<sequence>MKLSGNTILITGGSTGIGLAFAERFIKAGNTVIATGRREQALQQAKEKHPALITHAGDLNDESGRLALFDWVTANYPEVNVLVNNAGIQQRFNVLKADAKENWSYFKQEIATNIEAPFHLAMLFAPYFAAKDQAAIVNVTSGLAFTPFAIAPIYSATKAALHSFTMSLRHQLSGTNVEVIEIAPPAVNTDLGGAGLHTTGEPLDAFADGIFQGLAEGKPEIGYGTSVNRLRMSRDDIDTYTANMYEATKNLVE</sequence>
<name>A0A4P6F0F7_9BACL</name>
<evidence type="ECO:0000256" key="1">
    <source>
        <dbReference type="ARBA" id="ARBA00006484"/>
    </source>
</evidence>
<dbReference type="RefSeq" id="WP_129442349.1">
    <property type="nucleotide sequence ID" value="NZ_CP035492.1"/>
</dbReference>
<gene>
    <name evidence="4" type="ORF">ET464_15440</name>
</gene>
<protein>
    <submittedName>
        <fullName evidence="4">SDR family NAD(P)-dependent oxidoreductase</fullName>
    </submittedName>
</protein>
<evidence type="ECO:0000313" key="4">
    <source>
        <dbReference type="EMBL" id="QAY67569.1"/>
    </source>
</evidence>
<dbReference type="GO" id="GO:0016020">
    <property type="term" value="C:membrane"/>
    <property type="evidence" value="ECO:0007669"/>
    <property type="project" value="TreeGrafter"/>
</dbReference>
<dbReference type="InterPro" id="IPR020904">
    <property type="entry name" value="Sc_DH/Rdtase_CS"/>
</dbReference>
<dbReference type="AlphaFoldDB" id="A0A4P6F0F7"/>
<accession>A0A4P6F0F7</accession>
<evidence type="ECO:0000256" key="3">
    <source>
        <dbReference type="RuleBase" id="RU000363"/>
    </source>
</evidence>
<evidence type="ECO:0000313" key="5">
    <source>
        <dbReference type="Proteomes" id="UP000293568"/>
    </source>
</evidence>
<dbReference type="OrthoDB" id="9810734at2"/>
<dbReference type="PRINTS" id="PR00081">
    <property type="entry name" value="GDHRDH"/>
</dbReference>
<dbReference type="PANTHER" id="PTHR44196:SF1">
    <property type="entry name" value="DEHYDROGENASE_REDUCTASE SDR FAMILY MEMBER 7B"/>
    <property type="match status" value="1"/>
</dbReference>
<proteinExistence type="inferred from homology"/>
<keyword evidence="5" id="KW-1185">Reference proteome</keyword>
<reference evidence="4 5" key="1">
    <citation type="submission" date="2019-01" db="EMBL/GenBank/DDBJ databases">
        <title>Genome sequencing of strain FW100M-2.</title>
        <authorList>
            <person name="Heo J."/>
            <person name="Kim S.-J."/>
            <person name="Kim J.-S."/>
            <person name="Hong S.-B."/>
            <person name="Kwon S.-W."/>
        </authorList>
    </citation>
    <scope>NUCLEOTIDE SEQUENCE [LARGE SCALE GENOMIC DNA]</scope>
    <source>
        <strain evidence="4 5">FW100M-2</strain>
    </source>
</reference>
<organism evidence="4 5">
    <name type="scientific">Paenibacillus protaetiae</name>
    <dbReference type="NCBI Taxonomy" id="2509456"/>
    <lineage>
        <taxon>Bacteria</taxon>
        <taxon>Bacillati</taxon>
        <taxon>Bacillota</taxon>
        <taxon>Bacilli</taxon>
        <taxon>Bacillales</taxon>
        <taxon>Paenibacillaceae</taxon>
        <taxon>Paenibacillus</taxon>
    </lineage>
</organism>
<dbReference type="PRINTS" id="PR00080">
    <property type="entry name" value="SDRFAMILY"/>
</dbReference>
<evidence type="ECO:0000256" key="2">
    <source>
        <dbReference type="ARBA" id="ARBA00023002"/>
    </source>
</evidence>
<dbReference type="PANTHER" id="PTHR44196">
    <property type="entry name" value="DEHYDROGENASE/REDUCTASE SDR FAMILY MEMBER 7B"/>
    <property type="match status" value="1"/>
</dbReference>
<keyword evidence="2" id="KW-0560">Oxidoreductase</keyword>
<dbReference type="PROSITE" id="PS00061">
    <property type="entry name" value="ADH_SHORT"/>
    <property type="match status" value="1"/>
</dbReference>
<dbReference type="SUPFAM" id="SSF51735">
    <property type="entry name" value="NAD(P)-binding Rossmann-fold domains"/>
    <property type="match status" value="1"/>
</dbReference>
<dbReference type="InterPro" id="IPR036291">
    <property type="entry name" value="NAD(P)-bd_dom_sf"/>
</dbReference>
<dbReference type="GO" id="GO:0016491">
    <property type="term" value="F:oxidoreductase activity"/>
    <property type="evidence" value="ECO:0007669"/>
    <property type="project" value="UniProtKB-KW"/>
</dbReference>
<dbReference type="Proteomes" id="UP000293568">
    <property type="component" value="Chromosome"/>
</dbReference>
<dbReference type="InterPro" id="IPR002347">
    <property type="entry name" value="SDR_fam"/>
</dbReference>
<dbReference type="Pfam" id="PF00106">
    <property type="entry name" value="adh_short"/>
    <property type="match status" value="1"/>
</dbReference>